<evidence type="ECO:0000256" key="1">
    <source>
        <dbReference type="SAM" id="MobiDB-lite"/>
    </source>
</evidence>
<evidence type="ECO:0000313" key="2">
    <source>
        <dbReference type="EMBL" id="CDS02843.1"/>
    </source>
</evidence>
<dbReference type="InterPro" id="IPR009057">
    <property type="entry name" value="Homeodomain-like_sf"/>
</dbReference>
<dbReference type="SUPFAM" id="SSF46689">
    <property type="entry name" value="Homeodomain-like"/>
    <property type="match status" value="1"/>
</dbReference>
<dbReference type="EMBL" id="LK023313">
    <property type="protein sequence ID" value="CDS02843.1"/>
    <property type="molecule type" value="Genomic_DNA"/>
</dbReference>
<dbReference type="Gene3D" id="1.10.10.10">
    <property type="entry name" value="Winged helix-like DNA-binding domain superfamily/Winged helix DNA-binding domain"/>
    <property type="match status" value="1"/>
</dbReference>
<organism evidence="2">
    <name type="scientific">Lichtheimia ramosa</name>
    <dbReference type="NCBI Taxonomy" id="688394"/>
    <lineage>
        <taxon>Eukaryota</taxon>
        <taxon>Fungi</taxon>
        <taxon>Fungi incertae sedis</taxon>
        <taxon>Mucoromycota</taxon>
        <taxon>Mucoromycotina</taxon>
        <taxon>Mucoromycetes</taxon>
        <taxon>Mucorales</taxon>
        <taxon>Lichtheimiaceae</taxon>
        <taxon>Lichtheimia</taxon>
    </lineage>
</organism>
<dbReference type="AlphaFoldDB" id="A0A077W9R6"/>
<evidence type="ECO:0008006" key="3">
    <source>
        <dbReference type="Google" id="ProtNLM"/>
    </source>
</evidence>
<dbReference type="FunFam" id="1.10.10.10:FF:000087">
    <property type="entry name" value="Transcriptional adapter 2"/>
    <property type="match status" value="1"/>
</dbReference>
<dbReference type="InterPro" id="IPR036388">
    <property type="entry name" value="WH-like_DNA-bd_sf"/>
</dbReference>
<name>A0A077W9R6_9FUNG</name>
<gene>
    <name evidence="2" type="ORF">LRAMOSA00246</name>
</gene>
<proteinExistence type="predicted"/>
<reference evidence="2" key="1">
    <citation type="journal article" date="2014" name="Genome Announc.">
        <title>De novo whole-genome sequence and genome annotation of Lichtheimia ramosa.</title>
        <authorList>
            <person name="Linde J."/>
            <person name="Schwartze V."/>
            <person name="Binder U."/>
            <person name="Lass-Florl C."/>
            <person name="Voigt K."/>
            <person name="Horn F."/>
        </authorList>
    </citation>
    <scope>NUCLEOTIDE SEQUENCE</scope>
    <source>
        <strain evidence="2">JMRC FSU:6197</strain>
    </source>
</reference>
<accession>A0A077W9R6</accession>
<dbReference type="OrthoDB" id="5598695at2759"/>
<feature type="region of interest" description="Disordered" evidence="1">
    <location>
        <begin position="1"/>
        <end position="31"/>
    </location>
</feature>
<sequence>MSYHLRKRCDQESTKENDSTSHLKRRTKRITRQQQNESFNLNFYKELRRSLVKETVQETHECIQPSTTDNVVSSQRCNAKNTGIRQRTTRDWKLDFTIPLEYQYASLDIDSADNEFYSLPEWLPNMDRVDQVMLELKIGHQETCEAYINDPYLPRLHPSEKSLAAHLRIPASKYLRCKRALIMSAYEFRKHGVSMRPFDAQKLLRINANKSYRLHKIFQKFGWLEPHSSTS</sequence>
<feature type="compositionally biased region" description="Basic residues" evidence="1">
    <location>
        <begin position="22"/>
        <end position="31"/>
    </location>
</feature>
<feature type="compositionally biased region" description="Basic and acidic residues" evidence="1">
    <location>
        <begin position="8"/>
        <end position="21"/>
    </location>
</feature>
<protein>
    <recommendedName>
        <fullName evidence="3">SWIRM domain-containing protein</fullName>
    </recommendedName>
</protein>